<evidence type="ECO:0000256" key="1">
    <source>
        <dbReference type="SAM" id="MobiDB-lite"/>
    </source>
</evidence>
<feature type="signal peptide" evidence="3">
    <location>
        <begin position="1"/>
        <end position="18"/>
    </location>
</feature>
<dbReference type="AlphaFoldDB" id="A0A437QD51"/>
<feature type="region of interest" description="Disordered" evidence="1">
    <location>
        <begin position="399"/>
        <end position="425"/>
    </location>
</feature>
<dbReference type="Pfam" id="PF25607">
    <property type="entry name" value="DUF7939"/>
    <property type="match status" value="1"/>
</dbReference>
<evidence type="ECO:0000256" key="2">
    <source>
        <dbReference type="SAM" id="Phobius"/>
    </source>
</evidence>
<keyword evidence="2" id="KW-0472">Membrane</keyword>
<reference evidence="5 6" key="1">
    <citation type="submission" date="2019-01" db="EMBL/GenBank/DDBJ databases">
        <authorList>
            <person name="Chen W.-M."/>
        </authorList>
    </citation>
    <scope>NUCLEOTIDE SEQUENCE [LARGE SCALE GENOMIC DNA]</scope>
    <source>
        <strain evidence="5 6">HPM-16</strain>
    </source>
</reference>
<name>A0A437QD51_9GAMM</name>
<proteinExistence type="predicted"/>
<feature type="chain" id="PRO_5019264278" description="DUF7939 domain-containing protein" evidence="3">
    <location>
        <begin position="19"/>
        <end position="581"/>
    </location>
</feature>
<feature type="domain" description="DUF7939" evidence="4">
    <location>
        <begin position="484"/>
        <end position="569"/>
    </location>
</feature>
<dbReference type="RefSeq" id="WP_127692637.1">
    <property type="nucleotide sequence ID" value="NZ_SACQ01000001.1"/>
</dbReference>
<feature type="compositionally biased region" description="Polar residues" evidence="1">
    <location>
        <begin position="399"/>
        <end position="409"/>
    </location>
</feature>
<organism evidence="5 6">
    <name type="scientific">Neptunomonas marina</name>
    <dbReference type="NCBI Taxonomy" id="1815562"/>
    <lineage>
        <taxon>Bacteria</taxon>
        <taxon>Pseudomonadati</taxon>
        <taxon>Pseudomonadota</taxon>
        <taxon>Gammaproteobacteria</taxon>
        <taxon>Oceanospirillales</taxon>
        <taxon>Oceanospirillaceae</taxon>
        <taxon>Neptunomonas</taxon>
    </lineage>
</organism>
<dbReference type="InterPro" id="IPR057699">
    <property type="entry name" value="DUF7939"/>
</dbReference>
<evidence type="ECO:0000259" key="4">
    <source>
        <dbReference type="Pfam" id="PF25607"/>
    </source>
</evidence>
<feature type="transmembrane region" description="Helical" evidence="2">
    <location>
        <begin position="430"/>
        <end position="451"/>
    </location>
</feature>
<gene>
    <name evidence="5" type="ORF">EOE65_02125</name>
</gene>
<dbReference type="InterPro" id="IPR025738">
    <property type="entry name" value="BatD"/>
</dbReference>
<keyword evidence="2" id="KW-1133">Transmembrane helix</keyword>
<accession>A0A437QD51</accession>
<evidence type="ECO:0000256" key="3">
    <source>
        <dbReference type="SAM" id="SignalP"/>
    </source>
</evidence>
<evidence type="ECO:0000313" key="6">
    <source>
        <dbReference type="Proteomes" id="UP000282818"/>
    </source>
</evidence>
<dbReference type="EMBL" id="SACQ01000001">
    <property type="protein sequence ID" value="RVU32468.1"/>
    <property type="molecule type" value="Genomic_DNA"/>
</dbReference>
<dbReference type="PANTHER" id="PTHR40940:SF1">
    <property type="entry name" value="PROTEIN BATD"/>
    <property type="match status" value="1"/>
</dbReference>
<evidence type="ECO:0000313" key="5">
    <source>
        <dbReference type="EMBL" id="RVU32468.1"/>
    </source>
</evidence>
<comment type="caution">
    <text evidence="5">The sequence shown here is derived from an EMBL/GenBank/DDBJ whole genome shotgun (WGS) entry which is preliminary data.</text>
</comment>
<keyword evidence="2" id="KW-0812">Transmembrane</keyword>
<protein>
    <recommendedName>
        <fullName evidence="4">DUF7939 domain-containing protein</fullName>
    </recommendedName>
</protein>
<dbReference type="Proteomes" id="UP000282818">
    <property type="component" value="Unassembled WGS sequence"/>
</dbReference>
<sequence length="581" mass="65336">MRSYLFLLISLLAPLCHAEVNTYLSRYTIAQQETVRLTIEVTHQEAISRPDLSGLGNDFVVVGSKKVTISNRLRSGSQATTRWQILLRPRKSGEITIAPIAVHGESSLPLTLKVIGPRVSIRRNSSLPAPEPEQTAPAALMQTEVEHRQGYEGSEFHYIAKFLHQAPLSNDQLLRAPYLDKALILENGTPQEEQVIYRGQPYYQTLYRYLIYPDSAEENRIEPPRFTGTSTDGTFYDARGETIKLDVLPRPQNNSRGYWLPADRLELSDSFQQPERLEPGSTLIRTLTLQAFGLPAERLPSLAPLQNELAELTLLDTDLSETFTPEGLISTRVERVQITVKERGEVTLPPIDIYWWDTYEDRGKVASLAPVILRVAPSSGDAPPQVSSTLTNTNSEAIATGTSSTTAPQSAPAPESADTEANTSEDRSSLMPLVSILVLISIISSLGWLYTFNRLKNRAPKTDDEHSPRPAPEETRRRSLKLAEHNAYSALAQACQNNQVDLAKIRLIDWAQRFWPEAQINNCEGISKAAKNQTLDFLIIDLEQHFYRDDKTQWQGDLLLQAIETLRRRRKRQMDTGEERV</sequence>
<dbReference type="PANTHER" id="PTHR40940">
    <property type="entry name" value="PROTEIN BATD-RELATED"/>
    <property type="match status" value="1"/>
</dbReference>
<keyword evidence="6" id="KW-1185">Reference proteome</keyword>
<dbReference type="Pfam" id="PF13584">
    <property type="entry name" value="BatD"/>
    <property type="match status" value="1"/>
</dbReference>
<keyword evidence="3" id="KW-0732">Signal</keyword>